<feature type="binding site" evidence="8">
    <location>
        <begin position="185"/>
        <end position="188"/>
    </location>
    <ligand>
        <name>ATP</name>
        <dbReference type="ChEBI" id="CHEBI:30616"/>
    </ligand>
</feature>
<comment type="pathway">
    <text evidence="1 8">Cofactor biosynthesis; (R)-pantothenate biosynthesis; (R)-pantothenate from (R)-pantoate and beta-alanine: step 1/1.</text>
</comment>
<comment type="miscellaneous">
    <text evidence="8">The reaction proceeds by a bi uni uni bi ping pong mechanism.</text>
</comment>
<dbReference type="GO" id="GO:0005829">
    <property type="term" value="C:cytosol"/>
    <property type="evidence" value="ECO:0007669"/>
    <property type="project" value="TreeGrafter"/>
</dbReference>
<comment type="function">
    <text evidence="8">Catalyzes the condensation of pantoate with beta-alanine in an ATP-dependent reaction via a pantoyl-adenylate intermediate.</text>
</comment>
<feature type="binding site" evidence="8">
    <location>
        <position position="61"/>
    </location>
    <ligand>
        <name>beta-alanine</name>
        <dbReference type="ChEBI" id="CHEBI:57966"/>
    </ligand>
</feature>
<dbReference type="EMBL" id="CP025120">
    <property type="protein sequence ID" value="AUD77982.1"/>
    <property type="molecule type" value="Genomic_DNA"/>
</dbReference>
<feature type="binding site" evidence="8">
    <location>
        <position position="154"/>
    </location>
    <ligand>
        <name>(R)-pantoate</name>
        <dbReference type="ChEBI" id="CHEBI:15980"/>
    </ligand>
</feature>
<reference evidence="9 10" key="1">
    <citation type="submission" date="2017-12" db="EMBL/GenBank/DDBJ databases">
        <title>Kangiella profundi FT102 completed genome.</title>
        <authorList>
            <person name="Xu J."/>
            <person name="Wang J."/>
            <person name="Lu Y."/>
        </authorList>
    </citation>
    <scope>NUCLEOTIDE SEQUENCE [LARGE SCALE GENOMIC DNA]</scope>
    <source>
        <strain evidence="9 10">FT102</strain>
    </source>
</reference>
<dbReference type="Gene3D" id="3.30.1300.10">
    <property type="entry name" value="Pantoate-beta-alanine ligase, C-terminal domain"/>
    <property type="match status" value="1"/>
</dbReference>
<evidence type="ECO:0000256" key="5">
    <source>
        <dbReference type="ARBA" id="ARBA00022741"/>
    </source>
</evidence>
<keyword evidence="3 8" id="KW-0436">Ligase</keyword>
<dbReference type="Gene3D" id="3.40.50.620">
    <property type="entry name" value="HUPs"/>
    <property type="match status" value="1"/>
</dbReference>
<dbReference type="EC" id="6.3.2.1" evidence="8"/>
<dbReference type="AlphaFoldDB" id="A0A2K9AK26"/>
<comment type="catalytic activity">
    <reaction evidence="7 8">
        <text>(R)-pantoate + beta-alanine + ATP = (R)-pantothenate + AMP + diphosphate + H(+)</text>
        <dbReference type="Rhea" id="RHEA:10912"/>
        <dbReference type="ChEBI" id="CHEBI:15378"/>
        <dbReference type="ChEBI" id="CHEBI:15980"/>
        <dbReference type="ChEBI" id="CHEBI:29032"/>
        <dbReference type="ChEBI" id="CHEBI:30616"/>
        <dbReference type="ChEBI" id="CHEBI:33019"/>
        <dbReference type="ChEBI" id="CHEBI:57966"/>
        <dbReference type="ChEBI" id="CHEBI:456215"/>
        <dbReference type="EC" id="6.3.2.1"/>
    </reaction>
</comment>
<dbReference type="SUPFAM" id="SSF52374">
    <property type="entry name" value="Nucleotidylyl transferase"/>
    <property type="match status" value="1"/>
</dbReference>
<gene>
    <name evidence="8" type="primary">panC</name>
    <name evidence="9" type="ORF">CW740_01490</name>
</gene>
<keyword evidence="10" id="KW-1185">Reference proteome</keyword>
<dbReference type="GO" id="GO:0005524">
    <property type="term" value="F:ATP binding"/>
    <property type="evidence" value="ECO:0007669"/>
    <property type="project" value="UniProtKB-KW"/>
</dbReference>
<evidence type="ECO:0000256" key="7">
    <source>
        <dbReference type="ARBA" id="ARBA00048258"/>
    </source>
</evidence>
<dbReference type="PANTHER" id="PTHR21299:SF1">
    <property type="entry name" value="PANTOATE--BETA-ALANINE LIGASE"/>
    <property type="match status" value="1"/>
</dbReference>
<dbReference type="InterPro" id="IPR004821">
    <property type="entry name" value="Cyt_trans-like"/>
</dbReference>
<dbReference type="InterPro" id="IPR003721">
    <property type="entry name" value="Pantoate_ligase"/>
</dbReference>
<keyword evidence="5 8" id="KW-0547">Nucleotide-binding</keyword>
<dbReference type="GO" id="GO:0015940">
    <property type="term" value="P:pantothenate biosynthetic process"/>
    <property type="evidence" value="ECO:0007669"/>
    <property type="project" value="UniProtKB-UniRule"/>
</dbReference>
<evidence type="ECO:0000256" key="4">
    <source>
        <dbReference type="ARBA" id="ARBA00022655"/>
    </source>
</evidence>
<name>A0A2K9AK26_9GAMM</name>
<comment type="subcellular location">
    <subcellularLocation>
        <location evidence="8">Cytoplasm</location>
    </subcellularLocation>
</comment>
<comment type="similarity">
    <text evidence="2 8">Belongs to the pantothenate synthetase family.</text>
</comment>
<proteinExistence type="inferred from homology"/>
<evidence type="ECO:0000256" key="1">
    <source>
        <dbReference type="ARBA" id="ARBA00004990"/>
    </source>
</evidence>
<feature type="active site" description="Proton donor" evidence="8">
    <location>
        <position position="37"/>
    </location>
</feature>
<dbReference type="FunFam" id="3.30.1300.10:FF:000001">
    <property type="entry name" value="Pantothenate synthetase"/>
    <property type="match status" value="1"/>
</dbReference>
<dbReference type="Pfam" id="PF02569">
    <property type="entry name" value="Pantoate_ligase"/>
    <property type="match status" value="1"/>
</dbReference>
<dbReference type="GO" id="GO:0004592">
    <property type="term" value="F:pantoate-beta-alanine ligase activity"/>
    <property type="evidence" value="ECO:0007669"/>
    <property type="project" value="UniProtKB-UniRule"/>
</dbReference>
<feature type="binding site" evidence="8">
    <location>
        <position position="61"/>
    </location>
    <ligand>
        <name>(R)-pantoate</name>
        <dbReference type="ChEBI" id="CHEBI:15980"/>
    </ligand>
</feature>
<keyword evidence="8" id="KW-0963">Cytoplasm</keyword>
<dbReference type="InterPro" id="IPR014729">
    <property type="entry name" value="Rossmann-like_a/b/a_fold"/>
</dbReference>
<evidence type="ECO:0000313" key="9">
    <source>
        <dbReference type="EMBL" id="AUD77982.1"/>
    </source>
</evidence>
<feature type="binding site" evidence="8">
    <location>
        <begin position="30"/>
        <end position="37"/>
    </location>
    <ligand>
        <name>ATP</name>
        <dbReference type="ChEBI" id="CHEBI:30616"/>
    </ligand>
</feature>
<feature type="binding site" evidence="8">
    <location>
        <position position="177"/>
    </location>
    <ligand>
        <name>ATP</name>
        <dbReference type="ChEBI" id="CHEBI:30616"/>
    </ligand>
</feature>
<dbReference type="HAMAP" id="MF_00158">
    <property type="entry name" value="PanC"/>
    <property type="match status" value="1"/>
</dbReference>
<evidence type="ECO:0000313" key="10">
    <source>
        <dbReference type="Proteomes" id="UP000232693"/>
    </source>
</evidence>
<dbReference type="NCBIfam" id="TIGR00018">
    <property type="entry name" value="panC"/>
    <property type="match status" value="1"/>
</dbReference>
<sequence>MIVVNSVKTLRRLIQTHRDMGHKIGFVPTMGNLHSGHLSLVKTAKTHADIVVVSIFVNPTQFGPNEDFDSYPRTFEQDQALLEQEGADIIFAPEVSEVYPNWPNLTKVHVAELGNNHCGASRPGHFDGVTTVVSKLFNMVQPDCAVFGQKDFQQLAIIRRMTSDLNFDIEIVGAPIVREDNGLAMSSRNGYLSSEQKEHASFIYQTLNWLKQQIENGEHDYRALENAAAQRLAEQNFKPDYVHIARQDNLELAENDNRELVILIAAFMGKVRLIDNVTVSL</sequence>
<dbReference type="CDD" id="cd00560">
    <property type="entry name" value="PanC"/>
    <property type="match status" value="1"/>
</dbReference>
<accession>A0A2K9AK26</accession>
<dbReference type="KEGG" id="kpd:CW740_01490"/>
<keyword evidence="6 8" id="KW-0067">ATP-binding</keyword>
<dbReference type="InterPro" id="IPR042176">
    <property type="entry name" value="Pantoate_ligase_C"/>
</dbReference>
<comment type="subunit">
    <text evidence="8">Homodimer.</text>
</comment>
<dbReference type="NCBIfam" id="TIGR00125">
    <property type="entry name" value="cyt_tran_rel"/>
    <property type="match status" value="1"/>
</dbReference>
<dbReference type="RefSeq" id="WP_106645894.1">
    <property type="nucleotide sequence ID" value="NZ_BMGO01000001.1"/>
</dbReference>
<feature type="binding site" evidence="8">
    <location>
        <begin position="148"/>
        <end position="151"/>
    </location>
    <ligand>
        <name>ATP</name>
        <dbReference type="ChEBI" id="CHEBI:30616"/>
    </ligand>
</feature>
<evidence type="ECO:0000256" key="3">
    <source>
        <dbReference type="ARBA" id="ARBA00022598"/>
    </source>
</evidence>
<dbReference type="UniPathway" id="UPA00028">
    <property type="reaction ID" value="UER00005"/>
</dbReference>
<evidence type="ECO:0000256" key="2">
    <source>
        <dbReference type="ARBA" id="ARBA00009256"/>
    </source>
</evidence>
<dbReference type="PANTHER" id="PTHR21299">
    <property type="entry name" value="CYTIDYLATE KINASE/PANTOATE-BETA-ALANINE LIGASE"/>
    <property type="match status" value="1"/>
</dbReference>
<organism evidence="9 10">
    <name type="scientific">Kangiella profundi</name>
    <dbReference type="NCBI Taxonomy" id="1561924"/>
    <lineage>
        <taxon>Bacteria</taxon>
        <taxon>Pseudomonadati</taxon>
        <taxon>Pseudomonadota</taxon>
        <taxon>Gammaproteobacteria</taxon>
        <taxon>Kangiellales</taxon>
        <taxon>Kangiellaceae</taxon>
        <taxon>Kangiella</taxon>
    </lineage>
</organism>
<evidence type="ECO:0000256" key="8">
    <source>
        <dbReference type="HAMAP-Rule" id="MF_00158"/>
    </source>
</evidence>
<protein>
    <recommendedName>
        <fullName evidence="8">Pantothenate synthetase</fullName>
        <shortName evidence="8">PS</shortName>
        <ecNumber evidence="8">6.3.2.1</ecNumber>
    </recommendedName>
    <alternativeName>
        <fullName evidence="8">Pantoate--beta-alanine ligase</fullName>
    </alternativeName>
    <alternativeName>
        <fullName evidence="8">Pantoate-activating enzyme</fullName>
    </alternativeName>
</protein>
<keyword evidence="4 8" id="KW-0566">Pantothenate biosynthesis</keyword>
<dbReference type="FunFam" id="3.40.50.620:FF:000013">
    <property type="entry name" value="Pantothenate synthetase"/>
    <property type="match status" value="1"/>
</dbReference>
<dbReference type="Proteomes" id="UP000232693">
    <property type="component" value="Chromosome"/>
</dbReference>
<dbReference type="OrthoDB" id="9773087at2"/>
<evidence type="ECO:0000256" key="6">
    <source>
        <dbReference type="ARBA" id="ARBA00022840"/>
    </source>
</evidence>